<evidence type="ECO:0000256" key="2">
    <source>
        <dbReference type="SAM" id="Phobius"/>
    </source>
</evidence>
<evidence type="ECO:0000313" key="3">
    <source>
        <dbReference type="EMBL" id="KFI73307.1"/>
    </source>
</evidence>
<feature type="transmembrane region" description="Helical" evidence="2">
    <location>
        <begin position="119"/>
        <end position="137"/>
    </location>
</feature>
<proteinExistence type="predicted"/>
<sequence length="397" mass="43047">MGRHQRAETAGLVSSLICAGVGYAGMTVFLAFAPAIWQVSQRLYLICSAIIAACGTLSFAIGYARQSRSWNLRFGWLTPIRRVIEIAALSTVYASTLFLASFMMLGMMNELLGRTTNDYLSGLCAAFAGIAGYFTFVQATLMDAKTLSGLLPLFVVAGVTTAGLTSDDPYWSGNNFSQLGDRTTFAARMFNSTLMLAGVCVIIITYFALSELITTERLHRLHLTDNGRATDVEAKHFRTRTIILGVLLILSGIAFIGIGAFRYTPHPILHNVFARGLPCVMGVLLVGLPWVAPQFSRAMYVMSDAIIVVCCVAGGLWLAGGNTLTNVEGVAGLLFMAWFMVFTRQVAAIEADRVESRMRHIQNMVVEGNAMVIPAAGHDEKRTDPDADTGSRLATQR</sequence>
<protein>
    <submittedName>
        <fullName evidence="3">Uncharacterized protein</fullName>
    </submittedName>
</protein>
<keyword evidence="2" id="KW-0812">Transmembrane</keyword>
<feature type="transmembrane region" description="Helical" evidence="2">
    <location>
        <begin position="12"/>
        <end position="37"/>
    </location>
</feature>
<reference evidence="3 4" key="1">
    <citation type="submission" date="2014-03" db="EMBL/GenBank/DDBJ databases">
        <title>Genomics of Bifidobacteria.</title>
        <authorList>
            <person name="Ventura M."/>
            <person name="Milani C."/>
            <person name="Lugli G.A."/>
        </authorList>
    </citation>
    <scope>NUCLEOTIDE SEQUENCE [LARGE SCALE GENOMIC DNA]</scope>
    <source>
        <strain evidence="3 4">LMG 11592</strain>
    </source>
</reference>
<evidence type="ECO:0000313" key="4">
    <source>
        <dbReference type="Proteomes" id="UP000029014"/>
    </source>
</evidence>
<dbReference type="eggNOG" id="ENOG5032UTZ">
    <property type="taxonomic scope" value="Bacteria"/>
</dbReference>
<feature type="transmembrane region" description="Helical" evidence="2">
    <location>
        <begin position="83"/>
        <end position="107"/>
    </location>
</feature>
<dbReference type="Proteomes" id="UP000029014">
    <property type="component" value="Unassembled WGS sequence"/>
</dbReference>
<keyword evidence="2" id="KW-1133">Transmembrane helix</keyword>
<accession>A0A087BQK7</accession>
<feature type="transmembrane region" description="Helical" evidence="2">
    <location>
        <begin position="299"/>
        <end position="318"/>
    </location>
</feature>
<organism evidence="3 4">
    <name type="scientific">Bifidobacterium minimum</name>
    <dbReference type="NCBI Taxonomy" id="1693"/>
    <lineage>
        <taxon>Bacteria</taxon>
        <taxon>Bacillati</taxon>
        <taxon>Actinomycetota</taxon>
        <taxon>Actinomycetes</taxon>
        <taxon>Bifidobacteriales</taxon>
        <taxon>Bifidobacteriaceae</taxon>
        <taxon>Bifidobacterium</taxon>
    </lineage>
</organism>
<feature type="transmembrane region" description="Helical" evidence="2">
    <location>
        <begin position="185"/>
        <end position="209"/>
    </location>
</feature>
<gene>
    <name evidence="3" type="ORF">BMIN_1402</name>
</gene>
<comment type="caution">
    <text evidence="3">The sequence shown here is derived from an EMBL/GenBank/DDBJ whole genome shotgun (WGS) entry which is preliminary data.</text>
</comment>
<feature type="transmembrane region" description="Helical" evidence="2">
    <location>
        <begin position="330"/>
        <end position="349"/>
    </location>
</feature>
<feature type="transmembrane region" description="Helical" evidence="2">
    <location>
        <begin position="273"/>
        <end position="292"/>
    </location>
</feature>
<feature type="transmembrane region" description="Helical" evidence="2">
    <location>
        <begin position="242"/>
        <end position="261"/>
    </location>
</feature>
<dbReference type="STRING" id="1693.BMIN_1402"/>
<dbReference type="EMBL" id="JGZD01000007">
    <property type="protein sequence ID" value="KFI73307.1"/>
    <property type="molecule type" value="Genomic_DNA"/>
</dbReference>
<dbReference type="AlphaFoldDB" id="A0A087BQK7"/>
<feature type="transmembrane region" description="Helical" evidence="2">
    <location>
        <begin position="149"/>
        <end position="165"/>
    </location>
</feature>
<keyword evidence="4" id="KW-1185">Reference proteome</keyword>
<dbReference type="RefSeq" id="WP_022861394.1">
    <property type="nucleotide sequence ID" value="NZ_JGZD01000007.1"/>
</dbReference>
<evidence type="ECO:0000256" key="1">
    <source>
        <dbReference type="SAM" id="MobiDB-lite"/>
    </source>
</evidence>
<feature type="transmembrane region" description="Helical" evidence="2">
    <location>
        <begin position="43"/>
        <end position="63"/>
    </location>
</feature>
<keyword evidence="2" id="KW-0472">Membrane</keyword>
<feature type="region of interest" description="Disordered" evidence="1">
    <location>
        <begin position="377"/>
        <end position="397"/>
    </location>
</feature>
<name>A0A087BQK7_9BIFI</name>